<dbReference type="AlphaFoldDB" id="A0AAE0FC25"/>
<dbReference type="EMBL" id="LGRX02021236">
    <property type="protein sequence ID" value="KAK3256905.1"/>
    <property type="molecule type" value="Genomic_DNA"/>
</dbReference>
<feature type="region of interest" description="Disordered" evidence="4">
    <location>
        <begin position="236"/>
        <end position="269"/>
    </location>
</feature>
<name>A0AAE0FC25_9CHLO</name>
<dbReference type="Pfam" id="PF00066">
    <property type="entry name" value="Notch"/>
    <property type="match status" value="1"/>
</dbReference>
<reference evidence="6 7" key="1">
    <citation type="journal article" date="2015" name="Genome Biol. Evol.">
        <title>Comparative Genomics of a Bacterivorous Green Alga Reveals Evolutionary Causalities and Consequences of Phago-Mixotrophic Mode of Nutrition.</title>
        <authorList>
            <person name="Burns J.A."/>
            <person name="Paasch A."/>
            <person name="Narechania A."/>
            <person name="Kim E."/>
        </authorList>
    </citation>
    <scope>NUCLEOTIDE SEQUENCE [LARGE SCALE GENOMIC DNA]</scope>
    <source>
        <strain evidence="6 7">PLY_AMNH</strain>
    </source>
</reference>
<dbReference type="Gene3D" id="3.30.300.320">
    <property type="match status" value="1"/>
</dbReference>
<accession>A0AAE0FC25</accession>
<evidence type="ECO:0000256" key="2">
    <source>
        <dbReference type="ARBA" id="ARBA00023157"/>
    </source>
</evidence>
<evidence type="ECO:0000313" key="6">
    <source>
        <dbReference type="EMBL" id="KAK3256905.1"/>
    </source>
</evidence>
<keyword evidence="2" id="KW-1015">Disulfide bond</keyword>
<dbReference type="InterPro" id="IPR000800">
    <property type="entry name" value="Notch_dom"/>
</dbReference>
<keyword evidence="7" id="KW-1185">Reference proteome</keyword>
<dbReference type="Proteomes" id="UP001190700">
    <property type="component" value="Unassembled WGS sequence"/>
</dbReference>
<dbReference type="SMART" id="SM00004">
    <property type="entry name" value="NL"/>
    <property type="match status" value="1"/>
</dbReference>
<protein>
    <recommendedName>
        <fullName evidence="5">LNR domain-containing protein</fullName>
    </recommendedName>
</protein>
<keyword evidence="1" id="KW-0677">Repeat</keyword>
<gene>
    <name evidence="6" type="ORF">CYMTET_33986</name>
</gene>
<organism evidence="6 7">
    <name type="scientific">Cymbomonas tetramitiformis</name>
    <dbReference type="NCBI Taxonomy" id="36881"/>
    <lineage>
        <taxon>Eukaryota</taxon>
        <taxon>Viridiplantae</taxon>
        <taxon>Chlorophyta</taxon>
        <taxon>Pyramimonadophyceae</taxon>
        <taxon>Pyramimonadales</taxon>
        <taxon>Pyramimonadaceae</taxon>
        <taxon>Cymbomonas</taxon>
    </lineage>
</organism>
<keyword evidence="3" id="KW-0325">Glycoprotein</keyword>
<evidence type="ECO:0000256" key="4">
    <source>
        <dbReference type="SAM" id="MobiDB-lite"/>
    </source>
</evidence>
<evidence type="ECO:0000256" key="1">
    <source>
        <dbReference type="ARBA" id="ARBA00022737"/>
    </source>
</evidence>
<feature type="non-terminal residue" evidence="6">
    <location>
        <position position="1"/>
    </location>
</feature>
<evidence type="ECO:0000259" key="5">
    <source>
        <dbReference type="SMART" id="SM00004"/>
    </source>
</evidence>
<evidence type="ECO:0000256" key="3">
    <source>
        <dbReference type="ARBA" id="ARBA00023180"/>
    </source>
</evidence>
<comment type="caution">
    <text evidence="6">The sequence shown here is derived from an EMBL/GenBank/DDBJ whole genome shotgun (WGS) entry which is preliminary data.</text>
</comment>
<sequence length="509" mass="54059">RGCALILDDPTLHCSFHLEGSGSDSNDPECTAAGCYVNWQGDGACDTYCNIEECNYDNGDCDHLNECFSTECTMELLSNWECDPACNSTQCDFDDGMCISQPGGSSDGTRGKQVAKQAKKQKAKQRIAKSAANVFGLKNAAGPRSAAAKRVSKAKKAGKAAAVEGAEALHKSVKDEPHWRAAKIAAKAEAQMAAHLPRARRDAEGRTLLEMSAGKTAGLPRSPKSALTAEAKLKARALANGATKEPKTPPKKREPRRRSLVGSATRSRSGASTSKLSLYCNLGTGTAEIPRSNRGSVTPYLFTLGSTSKTKSGMEADFSKSKTFDWSAGVHLLWYHILDSAGVQSYLGTGGVGESALRMHIDAEDATGNHASMLSSSVSAGSASVTSATSEVTLPKHAPCPPLPLDGPHEELKDRHRSMNEAMRSYRLSSPPACRQDLKVATAGRWGQTQVSRSVSASSSSELAALSVDTVFWYCTLSEAEKVRPDQFSVLLNALALGQSIAGLLKGRR</sequence>
<proteinExistence type="predicted"/>
<evidence type="ECO:0000313" key="7">
    <source>
        <dbReference type="Proteomes" id="UP001190700"/>
    </source>
</evidence>
<feature type="domain" description="LNR" evidence="5">
    <location>
        <begin position="23"/>
        <end position="62"/>
    </location>
</feature>